<dbReference type="VEuPathDB" id="FungiDB:CLCR_04934"/>
<organism evidence="3 4">
    <name type="scientific">Cladophialophora carrionii</name>
    <dbReference type="NCBI Taxonomy" id="86049"/>
    <lineage>
        <taxon>Eukaryota</taxon>
        <taxon>Fungi</taxon>
        <taxon>Dikarya</taxon>
        <taxon>Ascomycota</taxon>
        <taxon>Pezizomycotina</taxon>
        <taxon>Eurotiomycetes</taxon>
        <taxon>Chaetothyriomycetidae</taxon>
        <taxon>Chaetothyriales</taxon>
        <taxon>Herpotrichiellaceae</taxon>
        <taxon>Cladophialophora</taxon>
    </lineage>
</organism>
<name>A0A1C1CJM9_9EURO</name>
<evidence type="ECO:0000313" key="4">
    <source>
        <dbReference type="Proteomes" id="UP000094526"/>
    </source>
</evidence>
<dbReference type="OrthoDB" id="4161729at2759"/>
<feature type="compositionally biased region" description="Polar residues" evidence="1">
    <location>
        <begin position="63"/>
        <end position="74"/>
    </location>
</feature>
<evidence type="ECO:0000256" key="1">
    <source>
        <dbReference type="SAM" id="MobiDB-lite"/>
    </source>
</evidence>
<accession>A0A1C1CJM9</accession>
<dbReference type="EMBL" id="LGRB01000011">
    <property type="protein sequence ID" value="OCT48642.1"/>
    <property type="molecule type" value="Genomic_DNA"/>
</dbReference>
<feature type="transmembrane region" description="Helical" evidence="2">
    <location>
        <begin position="293"/>
        <end position="314"/>
    </location>
</feature>
<feature type="region of interest" description="Disordered" evidence="1">
    <location>
        <begin position="1"/>
        <end position="23"/>
    </location>
</feature>
<keyword evidence="4" id="KW-1185">Reference proteome</keyword>
<feature type="compositionally biased region" description="Low complexity" evidence="1">
    <location>
        <begin position="1"/>
        <end position="11"/>
    </location>
</feature>
<keyword evidence="2" id="KW-0472">Membrane</keyword>
<reference evidence="4" key="1">
    <citation type="submission" date="2015-07" db="EMBL/GenBank/DDBJ databases">
        <authorList>
            <person name="Teixeira M.M."/>
            <person name="Souza R.C."/>
            <person name="Almeida L.G."/>
            <person name="Vicente V.A."/>
            <person name="de Hoog S."/>
            <person name="Bocca A.L."/>
            <person name="de Almeida S.R."/>
            <person name="Vasconcelos A.T."/>
            <person name="Felipe M.S."/>
        </authorList>
    </citation>
    <scope>NUCLEOTIDE SEQUENCE [LARGE SCALE GENOMIC DNA]</scope>
    <source>
        <strain evidence="4">KSF</strain>
    </source>
</reference>
<dbReference type="AlphaFoldDB" id="A0A1C1CJM9"/>
<keyword evidence="2" id="KW-0812">Transmembrane</keyword>
<feature type="transmembrane region" description="Helical" evidence="2">
    <location>
        <begin position="101"/>
        <end position="122"/>
    </location>
</feature>
<feature type="transmembrane region" description="Helical" evidence="2">
    <location>
        <begin position="373"/>
        <end position="391"/>
    </location>
</feature>
<feature type="region of interest" description="Disordered" evidence="1">
    <location>
        <begin position="47"/>
        <end position="78"/>
    </location>
</feature>
<feature type="compositionally biased region" description="Low complexity" evidence="1">
    <location>
        <begin position="47"/>
        <end position="62"/>
    </location>
</feature>
<feature type="compositionally biased region" description="Polar residues" evidence="1">
    <location>
        <begin position="12"/>
        <end position="23"/>
    </location>
</feature>
<comment type="caution">
    <text evidence="3">The sequence shown here is derived from an EMBL/GenBank/DDBJ whole genome shotgun (WGS) entry which is preliminary data.</text>
</comment>
<evidence type="ECO:0000256" key="2">
    <source>
        <dbReference type="SAM" id="Phobius"/>
    </source>
</evidence>
<gene>
    <name evidence="3" type="ORF">CLCR_04934</name>
</gene>
<sequence length="402" mass="43891">MASITTTTTTTHPAATNSHALSSHQLVTPSSSALHQLPIQISLVAATGTSSPPSPASNGPPAMNTSQPPSTQRPPNARQGILCNVLPTALFPKTVNWGKCIFNGAMVVLSITGVVFAVYQTLMSSWTARKDFRDDCFNQRVSGEYPILPVTFFARLTDTQQSFGNWSPTCDEVVVKGLDAPPQFPGLPLTKRGALQAHHALRAILLTSDDAKVPWLITCATLVITMYSRACRASVCQHTSRSKPPWYSKFRGLLAHLDPVKGLVLIIESVSLSATVLILYVRWRFPQTSSIPHYVAMTLLFATRLCANYLLLYLEWRYWTGKAGCKADVEDEMSRRTHHTLSRPRTSTALMSFIHGSLLHLGPLYIVDYCDEPSAAAVLVMTAATAIAVLGRSGGLGKRKWE</sequence>
<dbReference type="Proteomes" id="UP000094526">
    <property type="component" value="Unassembled WGS sequence"/>
</dbReference>
<feature type="transmembrane region" description="Helical" evidence="2">
    <location>
        <begin position="260"/>
        <end position="281"/>
    </location>
</feature>
<proteinExistence type="predicted"/>
<protein>
    <submittedName>
        <fullName evidence="3">Uncharacterized protein</fullName>
    </submittedName>
</protein>
<keyword evidence="2" id="KW-1133">Transmembrane helix</keyword>
<evidence type="ECO:0000313" key="3">
    <source>
        <dbReference type="EMBL" id="OCT48642.1"/>
    </source>
</evidence>